<feature type="signal peptide" evidence="2">
    <location>
        <begin position="1"/>
        <end position="20"/>
    </location>
</feature>
<proteinExistence type="predicted"/>
<comment type="caution">
    <text evidence="3">The sequence shown here is derived from an EMBL/GenBank/DDBJ whole genome shotgun (WGS) entry which is preliminary data.</text>
</comment>
<dbReference type="AlphaFoldDB" id="A0A8S9ZW87"/>
<evidence type="ECO:0000256" key="2">
    <source>
        <dbReference type="SAM" id="SignalP"/>
    </source>
</evidence>
<evidence type="ECO:0000313" key="3">
    <source>
        <dbReference type="EMBL" id="KAF7637403.1"/>
    </source>
</evidence>
<dbReference type="EMBL" id="JABEBT010000020">
    <property type="protein sequence ID" value="KAF7637403.1"/>
    <property type="molecule type" value="Genomic_DNA"/>
</dbReference>
<dbReference type="Proteomes" id="UP000605970">
    <property type="component" value="Unassembled WGS sequence"/>
</dbReference>
<keyword evidence="1" id="KW-0472">Membrane</keyword>
<name>A0A8S9ZW87_9BILA</name>
<accession>A0A8S9ZW87</accession>
<reference evidence="3" key="1">
    <citation type="journal article" date="2020" name="Ecol. Evol.">
        <title>Genome structure and content of the rice root-knot nematode (Meloidogyne graminicola).</title>
        <authorList>
            <person name="Phan N.T."/>
            <person name="Danchin E.G.J."/>
            <person name="Klopp C."/>
            <person name="Perfus-Barbeoch L."/>
            <person name="Kozlowski D.K."/>
            <person name="Koutsovoulos G.D."/>
            <person name="Lopez-Roques C."/>
            <person name="Bouchez O."/>
            <person name="Zahm M."/>
            <person name="Besnard G."/>
            <person name="Bellafiore S."/>
        </authorList>
    </citation>
    <scope>NUCLEOTIDE SEQUENCE</scope>
    <source>
        <strain evidence="3">VN-18</strain>
    </source>
</reference>
<evidence type="ECO:0008006" key="5">
    <source>
        <dbReference type="Google" id="ProtNLM"/>
    </source>
</evidence>
<keyword evidence="4" id="KW-1185">Reference proteome</keyword>
<keyword evidence="1" id="KW-0812">Transmembrane</keyword>
<organism evidence="3 4">
    <name type="scientific">Meloidogyne graminicola</name>
    <dbReference type="NCBI Taxonomy" id="189291"/>
    <lineage>
        <taxon>Eukaryota</taxon>
        <taxon>Metazoa</taxon>
        <taxon>Ecdysozoa</taxon>
        <taxon>Nematoda</taxon>
        <taxon>Chromadorea</taxon>
        <taxon>Rhabditida</taxon>
        <taxon>Tylenchina</taxon>
        <taxon>Tylenchomorpha</taxon>
        <taxon>Tylenchoidea</taxon>
        <taxon>Meloidogynidae</taxon>
        <taxon>Meloidogyninae</taxon>
        <taxon>Meloidogyne</taxon>
    </lineage>
</organism>
<keyword evidence="2" id="KW-0732">Signal</keyword>
<feature type="chain" id="PRO_5035940922" description="Transmembrane protein" evidence="2">
    <location>
        <begin position="21"/>
        <end position="144"/>
    </location>
</feature>
<protein>
    <recommendedName>
        <fullName evidence="5">Transmembrane protein</fullName>
    </recommendedName>
</protein>
<sequence length="144" mass="16787">MGFVIIILFLLFIPTYIVNEMEINTTTTTTESSSITTTLDEAPEKDSKENRIIDLKNSQHDCIELLKHELHLVENISEGEKECREIEIECRKELEEARANYNSWKTWGIIFIVLTIISCCCYYCCCYLCAYLNSHEEHRAKCFS</sequence>
<gene>
    <name evidence="3" type="ORF">Mgra_00003148</name>
</gene>
<evidence type="ECO:0000256" key="1">
    <source>
        <dbReference type="SAM" id="Phobius"/>
    </source>
</evidence>
<evidence type="ECO:0000313" key="4">
    <source>
        <dbReference type="Proteomes" id="UP000605970"/>
    </source>
</evidence>
<feature type="transmembrane region" description="Helical" evidence="1">
    <location>
        <begin position="107"/>
        <end position="132"/>
    </location>
</feature>
<keyword evidence="1" id="KW-1133">Transmembrane helix</keyword>